<gene>
    <name evidence="1" type="ORF">ACFPMG_07265</name>
</gene>
<evidence type="ECO:0000313" key="1">
    <source>
        <dbReference type="EMBL" id="MFC5354804.1"/>
    </source>
</evidence>
<dbReference type="EMBL" id="JBHSLC010000009">
    <property type="protein sequence ID" value="MFC5354804.1"/>
    <property type="molecule type" value="Genomic_DNA"/>
</dbReference>
<keyword evidence="2" id="KW-1185">Reference proteome</keyword>
<dbReference type="Proteomes" id="UP001596166">
    <property type="component" value="Unassembled WGS sequence"/>
</dbReference>
<proteinExistence type="predicted"/>
<sequence length="622" mass="69067">MSRIKPSVPASVVKQARNAADIAPFYTSKLARSEIVRGIKPHTGVPFLMAVFPRPQSGRQEIELSFLLETPYLAEPFSEAFLLWARSKTECTRRNKSYILQTGFFRFLMEAGVKLIALDNIDQVLLRAFIAWLNRSTATQAGKPASPKSRSMYWGVLSSMIQALRKVPRWAMAANTIIDSMPSTPWPLLDHKVTPVQRLDREHLIAIKNAAERDLLAFATRWKEGQALLNAGCEALQAAPPNYQSLATCVAEVDRSYPQVIPTLSDIRADNPALYRAIRKSGMGLTKIFRHLYPLPRDIVPFVILFSIATAFNTETILSLDTAKVERSTRFGVPIVRIIGRKERAAEDPMVVLDASQTPGVGVAMLLDLLESMLARTRGLVADPRDYSRLFLFIKPRGNKAAKAFRGVLGPSQDSCWRVALASFITDHALKPFTLRQIRPTLLDEVHLLTGDILLTKAVGRQKDAAVVWSHYTSDGTKRRYQERLGEIFLLRERWRVSYGVIDPRARVLTAGMDRGAATPGFLCLDPMESPRPNQSKGRLCTAYGECPSCPLAAANVDDAASVALYLALHRAIYDAQSRLPAKAWLIRWAPVLTDLTTLIALVPAAKRVEAAKFAFDLPPVG</sequence>
<evidence type="ECO:0000313" key="2">
    <source>
        <dbReference type="Proteomes" id="UP001596166"/>
    </source>
</evidence>
<comment type="caution">
    <text evidence="1">The sequence shown here is derived from an EMBL/GenBank/DDBJ whole genome shotgun (WGS) entry which is preliminary data.</text>
</comment>
<name>A0ABW0G2S1_9PROT</name>
<organism evidence="1 2">
    <name type="scientific">Azospirillum himalayense</name>
    <dbReference type="NCBI Taxonomy" id="654847"/>
    <lineage>
        <taxon>Bacteria</taxon>
        <taxon>Pseudomonadati</taxon>
        <taxon>Pseudomonadota</taxon>
        <taxon>Alphaproteobacteria</taxon>
        <taxon>Rhodospirillales</taxon>
        <taxon>Azospirillaceae</taxon>
        <taxon>Azospirillum</taxon>
    </lineage>
</organism>
<evidence type="ECO:0008006" key="3">
    <source>
        <dbReference type="Google" id="ProtNLM"/>
    </source>
</evidence>
<dbReference type="RefSeq" id="WP_376994518.1">
    <property type="nucleotide sequence ID" value="NZ_JBHSLC010000009.1"/>
</dbReference>
<reference evidence="2" key="1">
    <citation type="journal article" date="2019" name="Int. J. Syst. Evol. Microbiol.">
        <title>The Global Catalogue of Microorganisms (GCM) 10K type strain sequencing project: providing services to taxonomists for standard genome sequencing and annotation.</title>
        <authorList>
            <consortium name="The Broad Institute Genomics Platform"/>
            <consortium name="The Broad Institute Genome Sequencing Center for Infectious Disease"/>
            <person name="Wu L."/>
            <person name="Ma J."/>
        </authorList>
    </citation>
    <scope>NUCLEOTIDE SEQUENCE [LARGE SCALE GENOMIC DNA]</scope>
    <source>
        <strain evidence="2">CCUG 58760</strain>
    </source>
</reference>
<accession>A0ABW0G2S1</accession>
<protein>
    <recommendedName>
        <fullName evidence="3">Site-specific integrase</fullName>
    </recommendedName>
</protein>